<dbReference type="GO" id="GO:0008379">
    <property type="term" value="F:thioredoxin peroxidase activity"/>
    <property type="evidence" value="ECO:0007669"/>
    <property type="project" value="InterPro"/>
</dbReference>
<sequence length="164" mass="17170">MALTHLQGTPVNTVGNLPTPGTKAPDFSVTKLDLSELTLGDLAGKTILLNIFPSIDTGVCAASVRRFNIEAAAHPNVMVVSVSQDLPFALGRFCGAEGIEHVITTSSFRSSFGTDYGVKLVDSPMAGLLARAVVIIGADGIVKYTELVEDIAQNPNFEAALALL</sequence>
<dbReference type="Proteomes" id="UP000578252">
    <property type="component" value="Unassembled WGS sequence"/>
</dbReference>
<evidence type="ECO:0000259" key="6">
    <source>
        <dbReference type="PROSITE" id="PS51352"/>
    </source>
</evidence>
<evidence type="ECO:0000256" key="4">
    <source>
        <dbReference type="ARBA" id="ARBA00023157"/>
    </source>
</evidence>
<evidence type="ECO:0000313" key="7">
    <source>
        <dbReference type="EMBL" id="NMW64677.1"/>
    </source>
</evidence>
<evidence type="ECO:0000256" key="3">
    <source>
        <dbReference type="ARBA" id="ARBA00023002"/>
    </source>
</evidence>
<evidence type="ECO:0000256" key="1">
    <source>
        <dbReference type="ARBA" id="ARBA00022559"/>
    </source>
</evidence>
<accession>A0A7Y0U0S0</accession>
<dbReference type="PROSITE" id="PS01265">
    <property type="entry name" value="TPX"/>
    <property type="match status" value="1"/>
</dbReference>
<comment type="caution">
    <text evidence="7">The sequence shown here is derived from an EMBL/GenBank/DDBJ whole genome shotgun (WGS) entry which is preliminary data.</text>
</comment>
<reference evidence="7 8" key="1">
    <citation type="submission" date="2020-04" db="EMBL/GenBank/DDBJ databases">
        <title>Antimicrobial susceptibility and clonality of vaginal-derived multi-drug resistant Mobiluncus isolates in China.</title>
        <authorList>
            <person name="Zhang X."/>
        </authorList>
    </citation>
    <scope>NUCLEOTIDE SEQUENCE [LARGE SCALE GENOMIC DNA]</scope>
    <source>
        <strain evidence="7 8">13</strain>
    </source>
</reference>
<dbReference type="CDD" id="cd03014">
    <property type="entry name" value="PRX_Atyp2cys"/>
    <property type="match status" value="1"/>
</dbReference>
<dbReference type="InterPro" id="IPR002065">
    <property type="entry name" value="TPX"/>
</dbReference>
<dbReference type="InterPro" id="IPR036249">
    <property type="entry name" value="Thioredoxin-like_sf"/>
</dbReference>
<organism evidence="7 8">
    <name type="scientific">Mobiluncus mulieris</name>
    <dbReference type="NCBI Taxonomy" id="2052"/>
    <lineage>
        <taxon>Bacteria</taxon>
        <taxon>Bacillati</taxon>
        <taxon>Actinomycetota</taxon>
        <taxon>Actinomycetes</taxon>
        <taxon>Actinomycetales</taxon>
        <taxon>Actinomycetaceae</taxon>
        <taxon>Mobiluncus</taxon>
    </lineage>
</organism>
<dbReference type="InterPro" id="IPR018219">
    <property type="entry name" value="Tpx_CS"/>
</dbReference>
<dbReference type="EC" id="1.11.1.-" evidence="7"/>
<dbReference type="PANTHER" id="PTHR43110:SF1">
    <property type="entry name" value="THIOL PEROXIDASE"/>
    <property type="match status" value="1"/>
</dbReference>
<dbReference type="InterPro" id="IPR013740">
    <property type="entry name" value="Redoxin"/>
</dbReference>
<dbReference type="SUPFAM" id="SSF52833">
    <property type="entry name" value="Thioredoxin-like"/>
    <property type="match status" value="1"/>
</dbReference>
<evidence type="ECO:0000256" key="5">
    <source>
        <dbReference type="ARBA" id="ARBA00023284"/>
    </source>
</evidence>
<dbReference type="InterPro" id="IPR050455">
    <property type="entry name" value="Tpx_Peroxidase_subfamily"/>
</dbReference>
<dbReference type="PROSITE" id="PS51352">
    <property type="entry name" value="THIOREDOXIN_2"/>
    <property type="match status" value="1"/>
</dbReference>
<dbReference type="InterPro" id="IPR013766">
    <property type="entry name" value="Thioredoxin_domain"/>
</dbReference>
<keyword evidence="2" id="KW-0049">Antioxidant</keyword>
<evidence type="ECO:0000313" key="8">
    <source>
        <dbReference type="Proteomes" id="UP000578252"/>
    </source>
</evidence>
<keyword evidence="1 7" id="KW-0575">Peroxidase</keyword>
<dbReference type="EMBL" id="JABCUR010000002">
    <property type="protein sequence ID" value="NMW64677.1"/>
    <property type="molecule type" value="Genomic_DNA"/>
</dbReference>
<name>A0A7Y0U0S0_9ACTO</name>
<keyword evidence="4" id="KW-1015">Disulfide bond</keyword>
<dbReference type="Gene3D" id="3.40.30.10">
    <property type="entry name" value="Glutaredoxin"/>
    <property type="match status" value="1"/>
</dbReference>
<keyword evidence="3 7" id="KW-0560">Oxidoreductase</keyword>
<dbReference type="Pfam" id="PF08534">
    <property type="entry name" value="Redoxin"/>
    <property type="match status" value="1"/>
</dbReference>
<dbReference type="AlphaFoldDB" id="A0A7Y0U0S0"/>
<dbReference type="NCBIfam" id="NF001808">
    <property type="entry name" value="PRK00522.1"/>
    <property type="match status" value="1"/>
</dbReference>
<dbReference type="PANTHER" id="PTHR43110">
    <property type="entry name" value="THIOL PEROXIDASE"/>
    <property type="match status" value="1"/>
</dbReference>
<proteinExistence type="predicted"/>
<feature type="domain" description="Thioredoxin" evidence="6">
    <location>
        <begin position="18"/>
        <end position="164"/>
    </location>
</feature>
<dbReference type="RefSeq" id="WP_169771681.1">
    <property type="nucleotide sequence ID" value="NZ_JABCUR010000002.1"/>
</dbReference>
<evidence type="ECO:0000256" key="2">
    <source>
        <dbReference type="ARBA" id="ARBA00022862"/>
    </source>
</evidence>
<keyword evidence="5" id="KW-0676">Redox-active center</keyword>
<protein>
    <submittedName>
        <fullName evidence="7">Thiol peroxidase</fullName>
        <ecNumber evidence="7">1.11.1.-</ecNumber>
    </submittedName>
</protein>
<gene>
    <name evidence="7" type="primary">tpx</name>
    <name evidence="7" type="ORF">HHJ78_03825</name>
</gene>